<dbReference type="SUPFAM" id="SSF53474">
    <property type="entry name" value="alpha/beta-Hydrolases"/>
    <property type="match status" value="1"/>
</dbReference>
<protein>
    <submittedName>
        <fullName evidence="2">Hydrolase</fullName>
    </submittedName>
</protein>
<feature type="domain" description="AB hydrolase-1" evidence="1">
    <location>
        <begin position="55"/>
        <end position="283"/>
    </location>
</feature>
<dbReference type="GO" id="GO:0016787">
    <property type="term" value="F:hydrolase activity"/>
    <property type="evidence" value="ECO:0007669"/>
    <property type="project" value="UniProtKB-KW"/>
</dbReference>
<dbReference type="InterPro" id="IPR029058">
    <property type="entry name" value="AB_hydrolase_fold"/>
</dbReference>
<dbReference type="Pfam" id="PF00561">
    <property type="entry name" value="Abhydrolase_1"/>
    <property type="match status" value="1"/>
</dbReference>
<comment type="caution">
    <text evidence="2">The sequence shown here is derived from an EMBL/GenBank/DDBJ whole genome shotgun (WGS) entry which is preliminary data.</text>
</comment>
<dbReference type="PANTHER" id="PTHR43433">
    <property type="entry name" value="HYDROLASE, ALPHA/BETA FOLD FAMILY PROTEIN"/>
    <property type="match status" value="1"/>
</dbReference>
<dbReference type="Gene3D" id="3.40.50.1820">
    <property type="entry name" value="alpha/beta hydrolase"/>
    <property type="match status" value="1"/>
</dbReference>
<evidence type="ECO:0000313" key="3">
    <source>
        <dbReference type="Proteomes" id="UP000609879"/>
    </source>
</evidence>
<proteinExistence type="predicted"/>
<name>A0ABQ3YEI1_9ACTN</name>
<keyword evidence="3" id="KW-1185">Reference proteome</keyword>
<dbReference type="Proteomes" id="UP000609879">
    <property type="component" value="Unassembled WGS sequence"/>
</dbReference>
<gene>
    <name evidence="2" type="ORF">Ade02nite_69810</name>
</gene>
<accession>A0ABQ3YEI1</accession>
<evidence type="ECO:0000313" key="2">
    <source>
        <dbReference type="EMBL" id="GID78340.1"/>
    </source>
</evidence>
<dbReference type="InterPro" id="IPR050471">
    <property type="entry name" value="AB_hydrolase"/>
</dbReference>
<sequence>MGGRYRAAMVDVQERFVASGGLRLWTERTGDPGRPAVLMVMGSAAQGISCPDALVGRLVERGVQVIRFDHRDTGRSSVVDFDAHPYTIGDMARDCLAVLDGYGLESAHVAGASLGGMIAQWLGVHAPERVRSLTVMSSSPMGHDPRPLLARARAGEPADPDDLPPPAPEFLAHLAAGLPPGVESDVALFRVFNGPVRPFDEAAARDMLELALSRATDPAAAAHHHRAVWLDDPSLLAPLSSITAPTSIVHGDQDPVYPLGHGVALAAAIPGAALHVVPGMGHVMTSPGLPEEVADLIRL</sequence>
<dbReference type="PANTHER" id="PTHR43433:SF5">
    <property type="entry name" value="AB HYDROLASE-1 DOMAIN-CONTAINING PROTEIN"/>
    <property type="match status" value="1"/>
</dbReference>
<reference evidence="2 3" key="1">
    <citation type="submission" date="2021-01" db="EMBL/GenBank/DDBJ databases">
        <title>Whole genome shotgun sequence of Actinoplanes deccanensis NBRC 13994.</title>
        <authorList>
            <person name="Komaki H."/>
            <person name="Tamura T."/>
        </authorList>
    </citation>
    <scope>NUCLEOTIDE SEQUENCE [LARGE SCALE GENOMIC DNA]</scope>
    <source>
        <strain evidence="2 3">NBRC 13994</strain>
    </source>
</reference>
<organism evidence="2 3">
    <name type="scientific">Paractinoplanes deccanensis</name>
    <dbReference type="NCBI Taxonomy" id="113561"/>
    <lineage>
        <taxon>Bacteria</taxon>
        <taxon>Bacillati</taxon>
        <taxon>Actinomycetota</taxon>
        <taxon>Actinomycetes</taxon>
        <taxon>Micromonosporales</taxon>
        <taxon>Micromonosporaceae</taxon>
        <taxon>Paractinoplanes</taxon>
    </lineage>
</organism>
<dbReference type="EMBL" id="BOMI01000145">
    <property type="protein sequence ID" value="GID78340.1"/>
    <property type="molecule type" value="Genomic_DNA"/>
</dbReference>
<evidence type="ECO:0000259" key="1">
    <source>
        <dbReference type="Pfam" id="PF00561"/>
    </source>
</evidence>
<dbReference type="InterPro" id="IPR000073">
    <property type="entry name" value="AB_hydrolase_1"/>
</dbReference>
<keyword evidence="2" id="KW-0378">Hydrolase</keyword>